<dbReference type="AlphaFoldDB" id="A0A0D9Z753"/>
<sequence>MFKDRLNGLDSSPFRRQKLGEISSLESTVAAARRLAYPAVAAKSTGTGRDDHREISCVEMNPFMGRQQIVGQPRPGSPASATPINRAIDAAA</sequence>
<dbReference type="Gramene" id="OGLUM03G17340.1">
    <property type="protein sequence ID" value="OGLUM03G17340.1"/>
    <property type="gene ID" value="OGLUM03G17340"/>
</dbReference>
<reference evidence="2" key="1">
    <citation type="submission" date="2015-04" db="UniProtKB">
        <authorList>
            <consortium name="EnsemblPlants"/>
        </authorList>
    </citation>
    <scope>IDENTIFICATION</scope>
</reference>
<evidence type="ECO:0000313" key="3">
    <source>
        <dbReference type="Proteomes" id="UP000026961"/>
    </source>
</evidence>
<dbReference type="Proteomes" id="UP000026961">
    <property type="component" value="Chromosome 3"/>
</dbReference>
<feature type="region of interest" description="Disordered" evidence="1">
    <location>
        <begin position="68"/>
        <end position="92"/>
    </location>
</feature>
<keyword evidence="3" id="KW-1185">Reference proteome</keyword>
<dbReference type="EnsemblPlants" id="OGLUM03G17340.1">
    <property type="protein sequence ID" value="OGLUM03G17340.1"/>
    <property type="gene ID" value="OGLUM03G17340"/>
</dbReference>
<accession>A0A0D9Z753</accession>
<organism evidence="2">
    <name type="scientific">Oryza glumipatula</name>
    <dbReference type="NCBI Taxonomy" id="40148"/>
    <lineage>
        <taxon>Eukaryota</taxon>
        <taxon>Viridiplantae</taxon>
        <taxon>Streptophyta</taxon>
        <taxon>Embryophyta</taxon>
        <taxon>Tracheophyta</taxon>
        <taxon>Spermatophyta</taxon>
        <taxon>Magnoliopsida</taxon>
        <taxon>Liliopsida</taxon>
        <taxon>Poales</taxon>
        <taxon>Poaceae</taxon>
        <taxon>BOP clade</taxon>
        <taxon>Oryzoideae</taxon>
        <taxon>Oryzeae</taxon>
        <taxon>Oryzinae</taxon>
        <taxon>Oryza</taxon>
    </lineage>
</organism>
<evidence type="ECO:0000256" key="1">
    <source>
        <dbReference type="SAM" id="MobiDB-lite"/>
    </source>
</evidence>
<reference evidence="2" key="2">
    <citation type="submission" date="2018-05" db="EMBL/GenBank/DDBJ databases">
        <title>OgluRS3 (Oryza glumaepatula Reference Sequence Version 3).</title>
        <authorList>
            <person name="Zhang J."/>
            <person name="Kudrna D."/>
            <person name="Lee S."/>
            <person name="Talag J."/>
            <person name="Welchert J."/>
            <person name="Wing R.A."/>
        </authorList>
    </citation>
    <scope>NUCLEOTIDE SEQUENCE [LARGE SCALE GENOMIC DNA]</scope>
</reference>
<proteinExistence type="predicted"/>
<name>A0A0D9Z753_9ORYZ</name>
<protein>
    <submittedName>
        <fullName evidence="2">Uncharacterized protein</fullName>
    </submittedName>
</protein>
<evidence type="ECO:0000313" key="2">
    <source>
        <dbReference type="EnsemblPlants" id="OGLUM03G17340.1"/>
    </source>
</evidence>
<dbReference type="HOGENOM" id="CLU_2416866_0_0_1"/>